<evidence type="ECO:0000259" key="1">
    <source>
        <dbReference type="Pfam" id="PF14397"/>
    </source>
</evidence>
<keyword evidence="3" id="KW-1185">Reference proteome</keyword>
<sequence>MKEKLVSHSKHIINYANSFYYNYSHNKLAKSALKTIESIKGKTDPKLIEMSNTYAEDVLGWLGYAPWLRAHSAMIGEFKEGWIPENYFGTVVVPKLQGEIGRTSFLKPLSKKLFNSNMFPDIGYFVNGSFFTENYEYITDRNSILYLFKDTEKVVFKLNNSAQGIGVLVFDKKNYDYHKIKALGDGVFQKYIEQHSFFNKIMPNSVATIRVLTVLSKEGDASLRAAYLRVGRNKDSHVKSSSQISIPINLKTGMLNTLGHSKSWYTMDAHPDSGFIFKNEVIPNFNNIIKTALELQKAMSLVKCIGWDMVIDKDNNIQIMEWNGFHTGIGFAEFTQGPCFKDLGWEKLWK</sequence>
<protein>
    <recommendedName>
        <fullName evidence="1">Alpha-L-glutamate ligase-related protein ATP-grasp domain-containing protein</fullName>
    </recommendedName>
</protein>
<reference evidence="2 3" key="1">
    <citation type="journal article" date="2015" name="Int. J. Syst. Evol. Microbiol.">
        <title>Hyunsoonleella pacifica sp. nov., isolated from seawater of South Pacific Gyre.</title>
        <authorList>
            <person name="Gao X."/>
            <person name="Zhang Z."/>
            <person name="Dai X."/>
            <person name="Zhang X.H."/>
        </authorList>
    </citation>
    <scope>NUCLEOTIDE SEQUENCE [LARGE SCALE GENOMIC DNA]</scope>
    <source>
        <strain evidence="2 3">SW033</strain>
    </source>
</reference>
<dbReference type="RefSeq" id="WP_130935173.1">
    <property type="nucleotide sequence ID" value="NZ_BMEE01000001.1"/>
</dbReference>
<comment type="caution">
    <text evidence="2">The sequence shown here is derived from an EMBL/GenBank/DDBJ whole genome shotgun (WGS) entry which is preliminary data.</text>
</comment>
<dbReference type="AlphaFoldDB" id="A0A4Q9FVI8"/>
<evidence type="ECO:0000313" key="2">
    <source>
        <dbReference type="EMBL" id="TBN18655.1"/>
    </source>
</evidence>
<organism evidence="2 3">
    <name type="scientific">Hyunsoonleella pacifica</name>
    <dbReference type="NCBI Taxonomy" id="1080224"/>
    <lineage>
        <taxon>Bacteria</taxon>
        <taxon>Pseudomonadati</taxon>
        <taxon>Bacteroidota</taxon>
        <taxon>Flavobacteriia</taxon>
        <taxon>Flavobacteriales</taxon>
        <taxon>Flavobacteriaceae</taxon>
    </lineage>
</organism>
<dbReference type="Pfam" id="PF14397">
    <property type="entry name" value="ATPgrasp_ST"/>
    <property type="match status" value="1"/>
</dbReference>
<gene>
    <name evidence="2" type="ORF">EYD46_00895</name>
</gene>
<dbReference type="InterPro" id="IPR039523">
    <property type="entry name" value="RimK-rel_E_lig_ATP-grasp"/>
</dbReference>
<accession>A0A4Q9FVI8</accession>
<evidence type="ECO:0000313" key="3">
    <source>
        <dbReference type="Proteomes" id="UP000292372"/>
    </source>
</evidence>
<dbReference type="SUPFAM" id="SSF56059">
    <property type="entry name" value="Glutathione synthetase ATP-binding domain-like"/>
    <property type="match status" value="1"/>
</dbReference>
<name>A0A4Q9FVI8_9FLAO</name>
<proteinExistence type="predicted"/>
<dbReference type="Proteomes" id="UP000292372">
    <property type="component" value="Unassembled WGS sequence"/>
</dbReference>
<dbReference type="OrthoDB" id="6315394at2"/>
<dbReference type="EMBL" id="SIRS01000001">
    <property type="protein sequence ID" value="TBN18655.1"/>
    <property type="molecule type" value="Genomic_DNA"/>
</dbReference>
<feature type="domain" description="Alpha-L-glutamate ligase-related protein ATP-grasp" evidence="1">
    <location>
        <begin position="187"/>
        <end position="337"/>
    </location>
</feature>